<dbReference type="GO" id="GO:0006749">
    <property type="term" value="P:glutathione metabolic process"/>
    <property type="evidence" value="ECO:0007669"/>
    <property type="project" value="TreeGrafter"/>
</dbReference>
<dbReference type="EMBL" id="CAXIEN010000188">
    <property type="protein sequence ID" value="CAL1285172.1"/>
    <property type="molecule type" value="Genomic_DNA"/>
</dbReference>
<dbReference type="Pfam" id="PF14497">
    <property type="entry name" value="GST_C_3"/>
    <property type="match status" value="1"/>
</dbReference>
<dbReference type="InterPro" id="IPR004046">
    <property type="entry name" value="GST_C"/>
</dbReference>
<evidence type="ECO:0000259" key="6">
    <source>
        <dbReference type="PROSITE" id="PS50405"/>
    </source>
</evidence>
<dbReference type="Gene3D" id="1.20.1050.130">
    <property type="match status" value="1"/>
</dbReference>
<dbReference type="PANTHER" id="PTHR11571:SF222">
    <property type="entry name" value="GLUTATHIONE TRANSFERASE"/>
    <property type="match status" value="1"/>
</dbReference>
<keyword evidence="8" id="KW-1185">Reference proteome</keyword>
<evidence type="ECO:0000256" key="5">
    <source>
        <dbReference type="ARBA" id="ARBA00047960"/>
    </source>
</evidence>
<dbReference type="Proteomes" id="UP001497382">
    <property type="component" value="Unassembled WGS sequence"/>
</dbReference>
<dbReference type="GO" id="GO:0004364">
    <property type="term" value="F:glutathione transferase activity"/>
    <property type="evidence" value="ECO:0007669"/>
    <property type="project" value="UniProtKB-EC"/>
</dbReference>
<comment type="caution">
    <text evidence="7">The sequence shown here is derived from an EMBL/GenBank/DDBJ whole genome shotgun (WGS) entry which is preliminary data.</text>
</comment>
<gene>
    <name evidence="7" type="ORF">LARSCL_LOCUS13553</name>
</gene>
<accession>A0AAV2AML2</accession>
<evidence type="ECO:0000313" key="8">
    <source>
        <dbReference type="Proteomes" id="UP001497382"/>
    </source>
</evidence>
<sequence length="111" mass="12795">MTQSLTTLRYLAEKHELDDKTPAEKLRVSLAEQQMTDFRISLAELCYDPNFETAKPEFVKKVPVQLKLIAEFLGNRKFLAGDSLTYPDFIAYDSLDFYLYLIPNLPANTQL</sequence>
<proteinExistence type="inferred from homology"/>
<comment type="catalytic activity">
    <reaction evidence="5">
        <text>RX + glutathione = an S-substituted glutathione + a halide anion + H(+)</text>
        <dbReference type="Rhea" id="RHEA:16437"/>
        <dbReference type="ChEBI" id="CHEBI:15378"/>
        <dbReference type="ChEBI" id="CHEBI:16042"/>
        <dbReference type="ChEBI" id="CHEBI:17792"/>
        <dbReference type="ChEBI" id="CHEBI:57925"/>
        <dbReference type="ChEBI" id="CHEBI:90779"/>
        <dbReference type="EC" id="2.5.1.18"/>
    </reaction>
</comment>
<feature type="domain" description="GST C-terminal" evidence="6">
    <location>
        <begin position="21"/>
        <end position="111"/>
    </location>
</feature>
<organism evidence="7 8">
    <name type="scientific">Larinioides sclopetarius</name>
    <dbReference type="NCBI Taxonomy" id="280406"/>
    <lineage>
        <taxon>Eukaryota</taxon>
        <taxon>Metazoa</taxon>
        <taxon>Ecdysozoa</taxon>
        <taxon>Arthropoda</taxon>
        <taxon>Chelicerata</taxon>
        <taxon>Arachnida</taxon>
        <taxon>Araneae</taxon>
        <taxon>Araneomorphae</taxon>
        <taxon>Entelegynae</taxon>
        <taxon>Araneoidea</taxon>
        <taxon>Araneidae</taxon>
        <taxon>Larinioides</taxon>
    </lineage>
</organism>
<dbReference type="PROSITE" id="PS50405">
    <property type="entry name" value="GST_CTER"/>
    <property type="match status" value="1"/>
</dbReference>
<comment type="function">
    <text evidence="1">Conjugation of reduced glutathione to a wide number of exogenous and endogenous hydrophobic electrophiles.</text>
</comment>
<evidence type="ECO:0000256" key="2">
    <source>
        <dbReference type="ARBA" id="ARBA00005861"/>
    </source>
</evidence>
<dbReference type="SUPFAM" id="SSF47616">
    <property type="entry name" value="GST C-terminal domain-like"/>
    <property type="match status" value="1"/>
</dbReference>
<dbReference type="FunFam" id="1.20.1050.10:FF:000003">
    <property type="entry name" value="Glutathione S-transferase 2"/>
    <property type="match status" value="1"/>
</dbReference>
<evidence type="ECO:0000256" key="3">
    <source>
        <dbReference type="ARBA" id="ARBA00012452"/>
    </source>
</evidence>
<keyword evidence="4" id="KW-0808">Transferase</keyword>
<evidence type="ECO:0000313" key="7">
    <source>
        <dbReference type="EMBL" id="CAL1285172.1"/>
    </source>
</evidence>
<comment type="similarity">
    <text evidence="2">Belongs to the GST superfamily. Mu family.</text>
</comment>
<evidence type="ECO:0000256" key="1">
    <source>
        <dbReference type="ARBA" id="ARBA00003701"/>
    </source>
</evidence>
<dbReference type="InterPro" id="IPR050213">
    <property type="entry name" value="GST_superfamily"/>
</dbReference>
<name>A0AAV2AML2_9ARAC</name>
<protein>
    <recommendedName>
        <fullName evidence="3">glutathione transferase</fullName>
        <ecNumber evidence="3">2.5.1.18</ecNumber>
    </recommendedName>
</protein>
<dbReference type="InterPro" id="IPR010987">
    <property type="entry name" value="Glutathione-S-Trfase_C-like"/>
</dbReference>
<dbReference type="EC" id="2.5.1.18" evidence="3"/>
<dbReference type="PANTHER" id="PTHR11571">
    <property type="entry name" value="GLUTATHIONE S-TRANSFERASE"/>
    <property type="match status" value="1"/>
</dbReference>
<dbReference type="AlphaFoldDB" id="A0AAV2AML2"/>
<evidence type="ECO:0000256" key="4">
    <source>
        <dbReference type="ARBA" id="ARBA00022679"/>
    </source>
</evidence>
<dbReference type="InterPro" id="IPR036282">
    <property type="entry name" value="Glutathione-S-Trfase_C_sf"/>
</dbReference>
<reference evidence="7 8" key="1">
    <citation type="submission" date="2024-04" db="EMBL/GenBank/DDBJ databases">
        <authorList>
            <person name="Rising A."/>
            <person name="Reimegard J."/>
            <person name="Sonavane S."/>
            <person name="Akerstrom W."/>
            <person name="Nylinder S."/>
            <person name="Hedman E."/>
            <person name="Kallberg Y."/>
        </authorList>
    </citation>
    <scope>NUCLEOTIDE SEQUENCE [LARGE SCALE GENOMIC DNA]</scope>
</reference>